<feature type="repeat" description="WD" evidence="4">
    <location>
        <begin position="188"/>
        <end position="219"/>
    </location>
</feature>
<protein>
    <recommendedName>
        <fullName evidence="3">Probable cytosolic iron-sulfur protein assembly protein 1</fullName>
    </recommendedName>
</protein>
<feature type="repeat" description="WD" evidence="4">
    <location>
        <begin position="143"/>
        <end position="175"/>
    </location>
</feature>
<proteinExistence type="inferred from homology"/>
<keyword evidence="1 4" id="KW-0853">WD repeat</keyword>
<dbReference type="Gene3D" id="2.130.10.10">
    <property type="entry name" value="YVTN repeat-like/Quinoprotein amine dehydrogenase"/>
    <property type="match status" value="1"/>
</dbReference>
<dbReference type="InterPro" id="IPR001680">
    <property type="entry name" value="WD40_rpt"/>
</dbReference>
<evidence type="ECO:0000313" key="6">
    <source>
        <dbReference type="EMBL" id="KAK7555723.1"/>
    </source>
</evidence>
<feature type="region of interest" description="Disordered" evidence="5">
    <location>
        <begin position="1"/>
        <end position="21"/>
    </location>
</feature>
<gene>
    <name evidence="3" type="primary">CIA1</name>
    <name evidence="6" type="ORF">IWX46DRAFT_138341</name>
</gene>
<comment type="caution">
    <text evidence="6">The sequence shown here is derived from an EMBL/GenBank/DDBJ whole genome shotgun (WGS) entry which is preliminary data.</text>
</comment>
<evidence type="ECO:0000256" key="3">
    <source>
        <dbReference type="HAMAP-Rule" id="MF_03037"/>
    </source>
</evidence>
<dbReference type="PANTHER" id="PTHR19920:SF0">
    <property type="entry name" value="CYTOSOLIC IRON-SULFUR PROTEIN ASSEMBLY PROTEIN CIAO1-RELATED"/>
    <property type="match status" value="1"/>
</dbReference>
<keyword evidence="2" id="KW-0677">Repeat</keyword>
<feature type="compositionally biased region" description="Acidic residues" evidence="5">
    <location>
        <begin position="112"/>
        <end position="135"/>
    </location>
</feature>
<dbReference type="Pfam" id="PF00400">
    <property type="entry name" value="WD40"/>
    <property type="match status" value="4"/>
</dbReference>
<feature type="region of interest" description="Disordered" evidence="5">
    <location>
        <begin position="367"/>
        <end position="391"/>
    </location>
</feature>
<name>A0ABR1MPQ6_9PEZI</name>
<dbReference type="PROSITE" id="PS50294">
    <property type="entry name" value="WD_REPEATS_REGION"/>
    <property type="match status" value="2"/>
</dbReference>
<feature type="repeat" description="WD" evidence="4">
    <location>
        <begin position="429"/>
        <end position="450"/>
    </location>
</feature>
<evidence type="ECO:0000313" key="7">
    <source>
        <dbReference type="Proteomes" id="UP001365128"/>
    </source>
</evidence>
<dbReference type="InterPro" id="IPR036322">
    <property type="entry name" value="WD40_repeat_dom_sf"/>
</dbReference>
<comment type="function">
    <text evidence="3">Essential component of the cytosolic iron-sulfur (Fe/S) protein assembly machinery. Required for the maturation of extramitochondrial Fe/S proteins.</text>
</comment>
<dbReference type="SUPFAM" id="SSF50978">
    <property type="entry name" value="WD40 repeat-like"/>
    <property type="match status" value="1"/>
</dbReference>
<organism evidence="6 7">
    <name type="scientific">Phyllosticta citricarpa</name>
    <dbReference type="NCBI Taxonomy" id="55181"/>
    <lineage>
        <taxon>Eukaryota</taxon>
        <taxon>Fungi</taxon>
        <taxon>Dikarya</taxon>
        <taxon>Ascomycota</taxon>
        <taxon>Pezizomycotina</taxon>
        <taxon>Dothideomycetes</taxon>
        <taxon>Dothideomycetes incertae sedis</taxon>
        <taxon>Botryosphaeriales</taxon>
        <taxon>Phyllostictaceae</taxon>
        <taxon>Phyllosticta</taxon>
    </lineage>
</organism>
<dbReference type="Proteomes" id="UP001365128">
    <property type="component" value="Unassembled WGS sequence"/>
</dbReference>
<dbReference type="PROSITE" id="PS50082">
    <property type="entry name" value="WD_REPEATS_2"/>
    <property type="match status" value="3"/>
</dbReference>
<dbReference type="InterPro" id="IPR015943">
    <property type="entry name" value="WD40/YVTN_repeat-like_dom_sf"/>
</dbReference>
<dbReference type="HAMAP" id="MF_03037">
    <property type="entry name" value="ciao1"/>
    <property type="match status" value="1"/>
</dbReference>
<sequence>MSPAADPPSDSSIPTLNSLATLTPPSSARTWMTAPHPTLPIVATASSDKTVRVYSLTSFTLLSSIGGGHKRSVRTCAWKPHVTGESVLATGSFDASAGVWRKWERQSKDSFADADDDDAAAIDDEDGEEDGEEDDEWRFSVILDGHESEIKSVAWSAGGQFLATCSRDKSVWIWEEMEDDNFETIAVLQEHDGDVKCVAWHPSEDLLASASYDDTIRLYREDLDDWTAVAVLSGHDATVWGLDWEVVEVSPLAVGADEGTTPADLKEKRAKLLQERVAAGPRLVSCSDDLTVRVWRRVPRDTEASAQGKNGMPSILRNNSIEEEWVEEARLPQRHERAIYSVAWSKQTGLIASTGSDGKIVVYKEQWRSSEPEPASADGAPDGESGAQAPNMSPALTQWAVVAEVEGAHDVFEINHVIWATRRDKGRRSEDEEVLVSTGDDGEVKIWTLG</sequence>
<comment type="similarity">
    <text evidence="3">Belongs to the WD repeat CIA1 family.</text>
</comment>
<dbReference type="InterPro" id="IPR028608">
    <property type="entry name" value="CIAO1/Cia1"/>
</dbReference>
<evidence type="ECO:0000256" key="2">
    <source>
        <dbReference type="ARBA" id="ARBA00022737"/>
    </source>
</evidence>
<evidence type="ECO:0000256" key="4">
    <source>
        <dbReference type="PROSITE-ProRule" id="PRU00221"/>
    </source>
</evidence>
<feature type="region of interest" description="Disordered" evidence="5">
    <location>
        <begin position="108"/>
        <end position="135"/>
    </location>
</feature>
<dbReference type="SMART" id="SM00320">
    <property type="entry name" value="WD40"/>
    <property type="match status" value="7"/>
</dbReference>
<evidence type="ECO:0000256" key="1">
    <source>
        <dbReference type="ARBA" id="ARBA00022574"/>
    </source>
</evidence>
<dbReference type="PANTHER" id="PTHR19920">
    <property type="entry name" value="WD40 PROTEIN CIAO1"/>
    <property type="match status" value="1"/>
</dbReference>
<accession>A0ABR1MPQ6</accession>
<keyword evidence="7" id="KW-1185">Reference proteome</keyword>
<dbReference type="EMBL" id="JBBPDW010000002">
    <property type="protein sequence ID" value="KAK7555723.1"/>
    <property type="molecule type" value="Genomic_DNA"/>
</dbReference>
<feature type="compositionally biased region" description="Low complexity" evidence="5">
    <location>
        <begin position="1"/>
        <end position="14"/>
    </location>
</feature>
<reference evidence="6 7" key="1">
    <citation type="submission" date="2024-04" db="EMBL/GenBank/DDBJ databases">
        <title>Phyllosticta paracitricarpa is synonymous to the EU quarantine fungus P. citricarpa based on phylogenomic analyses.</title>
        <authorList>
            <consortium name="Lawrence Berkeley National Laboratory"/>
            <person name="Van Ingen-Buijs V.A."/>
            <person name="Van Westerhoven A.C."/>
            <person name="Haridas S."/>
            <person name="Skiadas P."/>
            <person name="Martin F."/>
            <person name="Groenewald J.Z."/>
            <person name="Crous P.W."/>
            <person name="Seidl M.F."/>
        </authorList>
    </citation>
    <scope>NUCLEOTIDE SEQUENCE [LARGE SCALE GENOMIC DNA]</scope>
    <source>
        <strain evidence="6 7">CBS 122670</strain>
    </source>
</reference>
<evidence type="ECO:0000256" key="5">
    <source>
        <dbReference type="SAM" id="MobiDB-lite"/>
    </source>
</evidence>